<dbReference type="RefSeq" id="WP_188564080.1">
    <property type="nucleotide sequence ID" value="NZ_BMED01000001.1"/>
</dbReference>
<sequence length="58" mass="6383">MSTSFERNKDQLRADAQVKNGALKDAAESRKTVQDPERTDAPADPGFQYGDWIEGNVG</sequence>
<evidence type="ECO:0000313" key="3">
    <source>
        <dbReference type="Proteomes" id="UP000637423"/>
    </source>
</evidence>
<evidence type="ECO:0000256" key="1">
    <source>
        <dbReference type="SAM" id="MobiDB-lite"/>
    </source>
</evidence>
<evidence type="ECO:0000313" key="2">
    <source>
        <dbReference type="EMBL" id="GGC58244.1"/>
    </source>
</evidence>
<proteinExistence type="predicted"/>
<feature type="compositionally biased region" description="Basic and acidic residues" evidence="1">
    <location>
        <begin position="25"/>
        <end position="41"/>
    </location>
</feature>
<comment type="caution">
    <text evidence="2">The sequence shown here is derived from an EMBL/GenBank/DDBJ whole genome shotgun (WGS) entry which is preliminary data.</text>
</comment>
<feature type="compositionally biased region" description="Basic and acidic residues" evidence="1">
    <location>
        <begin position="1"/>
        <end position="13"/>
    </location>
</feature>
<protein>
    <submittedName>
        <fullName evidence="2">Uncharacterized protein</fullName>
    </submittedName>
</protein>
<dbReference type="AlphaFoldDB" id="A0A916U4E9"/>
<dbReference type="Proteomes" id="UP000637423">
    <property type="component" value="Unassembled WGS sequence"/>
</dbReference>
<reference evidence="2" key="2">
    <citation type="submission" date="2020-09" db="EMBL/GenBank/DDBJ databases">
        <authorList>
            <person name="Sun Q."/>
            <person name="Zhou Y."/>
        </authorList>
    </citation>
    <scope>NUCLEOTIDE SEQUENCE</scope>
    <source>
        <strain evidence="2">CGMCC 1.10998</strain>
    </source>
</reference>
<name>A0A916U4E9_9BURK</name>
<feature type="region of interest" description="Disordered" evidence="1">
    <location>
        <begin position="1"/>
        <end position="58"/>
    </location>
</feature>
<dbReference type="EMBL" id="BMED01000001">
    <property type="protein sequence ID" value="GGC58244.1"/>
    <property type="molecule type" value="Genomic_DNA"/>
</dbReference>
<accession>A0A916U4E9</accession>
<gene>
    <name evidence="2" type="ORF">GCM10011396_01370</name>
</gene>
<keyword evidence="3" id="KW-1185">Reference proteome</keyword>
<organism evidence="2 3">
    <name type="scientific">Undibacterium terreum</name>
    <dbReference type="NCBI Taxonomy" id="1224302"/>
    <lineage>
        <taxon>Bacteria</taxon>
        <taxon>Pseudomonadati</taxon>
        <taxon>Pseudomonadota</taxon>
        <taxon>Betaproteobacteria</taxon>
        <taxon>Burkholderiales</taxon>
        <taxon>Oxalobacteraceae</taxon>
        <taxon>Undibacterium</taxon>
    </lineage>
</organism>
<reference evidence="2" key="1">
    <citation type="journal article" date="2014" name="Int. J. Syst. Evol. Microbiol.">
        <title>Complete genome sequence of Corynebacterium casei LMG S-19264T (=DSM 44701T), isolated from a smear-ripened cheese.</title>
        <authorList>
            <consortium name="US DOE Joint Genome Institute (JGI-PGF)"/>
            <person name="Walter F."/>
            <person name="Albersmeier A."/>
            <person name="Kalinowski J."/>
            <person name="Ruckert C."/>
        </authorList>
    </citation>
    <scope>NUCLEOTIDE SEQUENCE</scope>
    <source>
        <strain evidence="2">CGMCC 1.10998</strain>
    </source>
</reference>